<evidence type="ECO:0000313" key="4">
    <source>
        <dbReference type="Proteomes" id="UP000249922"/>
    </source>
</evidence>
<dbReference type="PANTHER" id="PTHR33678:SF1">
    <property type="entry name" value="BLL1576 PROTEIN"/>
    <property type="match status" value="1"/>
</dbReference>
<dbReference type="Proteomes" id="UP000249922">
    <property type="component" value="Chromosome"/>
</dbReference>
<dbReference type="Pfam" id="PF03050">
    <property type="entry name" value="DDE_Tnp_IS66"/>
    <property type="match status" value="1"/>
</dbReference>
<gene>
    <name evidence="3" type="ORF">DPM13_16510</name>
</gene>
<dbReference type="InterPro" id="IPR052344">
    <property type="entry name" value="Transposase-related"/>
</dbReference>
<evidence type="ECO:0000256" key="1">
    <source>
        <dbReference type="SAM" id="MobiDB-lite"/>
    </source>
</evidence>
<feature type="region of interest" description="Disordered" evidence="1">
    <location>
        <begin position="128"/>
        <end position="154"/>
    </location>
</feature>
<evidence type="ECO:0000259" key="2">
    <source>
        <dbReference type="Pfam" id="PF03050"/>
    </source>
</evidence>
<protein>
    <recommendedName>
        <fullName evidence="2">Transposase IS66 central domain-containing protein</fullName>
    </recommendedName>
</protein>
<name>A0ABN5M9E7_9RHOB</name>
<dbReference type="EMBL" id="CP030239">
    <property type="protein sequence ID" value="AWX94532.1"/>
    <property type="molecule type" value="Genomic_DNA"/>
</dbReference>
<organism evidence="3 4">
    <name type="scientific">Paracoccus mutanolyticus</name>
    <dbReference type="NCBI Taxonomy" id="1499308"/>
    <lineage>
        <taxon>Bacteria</taxon>
        <taxon>Pseudomonadati</taxon>
        <taxon>Pseudomonadota</taxon>
        <taxon>Alphaproteobacteria</taxon>
        <taxon>Rhodobacterales</taxon>
        <taxon>Paracoccaceae</taxon>
        <taxon>Paracoccus</taxon>
    </lineage>
</organism>
<dbReference type="InterPro" id="IPR004291">
    <property type="entry name" value="Transposase_IS66_central"/>
</dbReference>
<evidence type="ECO:0000313" key="3">
    <source>
        <dbReference type="EMBL" id="AWX94532.1"/>
    </source>
</evidence>
<sequence>MPRPVASQCDAYQSYNALTEVARDIGPWQLVYCWTHVRRRFVKRFENEGSPIVEEMLRQIALLYQIEKAVRGKFPADRLAARREQATPIIAALKPWLEVQLSRIPQKSLSDQGQRSLAPCWPFTTSPPSTGSICAPPTRSKASSRRSRDTVRPFCFPGARRRDRAMLATR</sequence>
<feature type="domain" description="Transposase IS66 central" evidence="2">
    <location>
        <begin position="8"/>
        <end position="116"/>
    </location>
</feature>
<reference evidence="3 4" key="1">
    <citation type="submission" date="2018-06" db="EMBL/GenBank/DDBJ databases">
        <title>Complete genome sequence of Paracoccus mutanolyticus strain RSP-02 isolated from cellulosic waste.</title>
        <authorList>
            <person name="Amrutha R.N."/>
            <person name="Shrivastav A."/>
            <person name="Buddana S.K."/>
            <person name="Deshpande U."/>
            <person name="Prakasham R.S."/>
        </authorList>
    </citation>
    <scope>NUCLEOTIDE SEQUENCE [LARGE SCALE GENOMIC DNA]</scope>
    <source>
        <strain evidence="3 4">RSP-02</strain>
    </source>
</reference>
<keyword evidence="4" id="KW-1185">Reference proteome</keyword>
<accession>A0ABN5M9E7</accession>
<dbReference type="PANTHER" id="PTHR33678">
    <property type="entry name" value="BLL1576 PROTEIN"/>
    <property type="match status" value="1"/>
</dbReference>
<proteinExistence type="predicted"/>